<keyword evidence="7" id="KW-1185">Reference proteome</keyword>
<dbReference type="Proteomes" id="UP000237347">
    <property type="component" value="Unassembled WGS sequence"/>
</dbReference>
<keyword evidence="2" id="KW-0805">Transcription regulation</keyword>
<evidence type="ECO:0000256" key="3">
    <source>
        <dbReference type="ARBA" id="ARBA00023125"/>
    </source>
</evidence>
<dbReference type="PANTHER" id="PTHR34269:SF11">
    <property type="entry name" value="B3 DOMAIN PROTEIN"/>
    <property type="match status" value="1"/>
</dbReference>
<sequence length="419" mass="48511">MKIKSHGENNGVSLDLRLDLDPWVIKKRVEAGDIGNLSRLLFGKDAYFAIMGSGDATRIEAIKNGVRVTVWDWETVRKSIALQTLANMELQRLLFSPYHFILADNPLPETMKQEYYQSSEQAKECEEESSHVSTELTLSSCECQNETKKFQTRKTSFSSCCTPKEELTLSFEFQSETKKLPTTETSFATITTPTELTHSCEFQTITKNLPFQASETSFFTTKPTEELLKFLSNNDDQYPEQEVSTALTLCDESWISKKRKITEERHWGGSRKLIKLSDDPWKIKKKLTESDLGHLSRLLVRTSLVKNHVLPFLGADCAREVESKGIQVIVWDKETKSKHQLVFKQWRTSKSYVFIGMWHQDFIIRRELKQGDEIGLYWDSNTSMFNFCVLQRAREKQLSETFSVSLGYKRRNYVLHYHT</sequence>
<keyword evidence="4" id="KW-0804">Transcription</keyword>
<proteinExistence type="predicted"/>
<dbReference type="CDD" id="cd10017">
    <property type="entry name" value="B3_DNA"/>
    <property type="match status" value="1"/>
</dbReference>
<evidence type="ECO:0000256" key="5">
    <source>
        <dbReference type="ARBA" id="ARBA00023242"/>
    </source>
</evidence>
<dbReference type="SUPFAM" id="SSF101936">
    <property type="entry name" value="DNA-binding pseudobarrel domain"/>
    <property type="match status" value="1"/>
</dbReference>
<accession>A0AAW0J0N0</accession>
<dbReference type="InterPro" id="IPR003340">
    <property type="entry name" value="B3_DNA-bd"/>
</dbReference>
<name>A0AAW0J0N0_QUESU</name>
<evidence type="ECO:0000313" key="7">
    <source>
        <dbReference type="Proteomes" id="UP000237347"/>
    </source>
</evidence>
<dbReference type="InterPro" id="IPR015300">
    <property type="entry name" value="DNA-bd_pseudobarrel_sf"/>
</dbReference>
<dbReference type="EMBL" id="PKMF04000762">
    <property type="protein sequence ID" value="KAK7819861.1"/>
    <property type="molecule type" value="Genomic_DNA"/>
</dbReference>
<evidence type="ECO:0000256" key="2">
    <source>
        <dbReference type="ARBA" id="ARBA00023015"/>
    </source>
</evidence>
<evidence type="ECO:0000313" key="6">
    <source>
        <dbReference type="EMBL" id="KAK7819861.1"/>
    </source>
</evidence>
<comment type="caution">
    <text evidence="6">The sequence shown here is derived from an EMBL/GenBank/DDBJ whole genome shotgun (WGS) entry which is preliminary data.</text>
</comment>
<evidence type="ECO:0000256" key="1">
    <source>
        <dbReference type="ARBA" id="ARBA00004123"/>
    </source>
</evidence>
<comment type="subcellular location">
    <subcellularLocation>
        <location evidence="1">Nucleus</location>
    </subcellularLocation>
</comment>
<protein>
    <submittedName>
        <fullName evidence="6">B3 domain-containing protein</fullName>
    </submittedName>
</protein>
<dbReference type="PANTHER" id="PTHR34269">
    <property type="entry name" value="TRANSCRIPTION FACTOR B3-DOMAIN FAMILY-RELATED"/>
    <property type="match status" value="1"/>
</dbReference>
<evidence type="ECO:0000256" key="4">
    <source>
        <dbReference type="ARBA" id="ARBA00023163"/>
    </source>
</evidence>
<organism evidence="6 7">
    <name type="scientific">Quercus suber</name>
    <name type="common">Cork oak</name>
    <dbReference type="NCBI Taxonomy" id="58331"/>
    <lineage>
        <taxon>Eukaryota</taxon>
        <taxon>Viridiplantae</taxon>
        <taxon>Streptophyta</taxon>
        <taxon>Embryophyta</taxon>
        <taxon>Tracheophyta</taxon>
        <taxon>Spermatophyta</taxon>
        <taxon>Magnoliopsida</taxon>
        <taxon>eudicotyledons</taxon>
        <taxon>Gunneridae</taxon>
        <taxon>Pentapetalae</taxon>
        <taxon>rosids</taxon>
        <taxon>fabids</taxon>
        <taxon>Fagales</taxon>
        <taxon>Fagaceae</taxon>
        <taxon>Quercus</taxon>
    </lineage>
</organism>
<gene>
    <name evidence="6" type="ORF">CFP56_039489</name>
</gene>
<dbReference type="GO" id="GO:0005634">
    <property type="term" value="C:nucleus"/>
    <property type="evidence" value="ECO:0007669"/>
    <property type="project" value="UniProtKB-SubCell"/>
</dbReference>
<dbReference type="GO" id="GO:0003677">
    <property type="term" value="F:DNA binding"/>
    <property type="evidence" value="ECO:0007669"/>
    <property type="project" value="UniProtKB-KW"/>
</dbReference>
<keyword evidence="3" id="KW-0238">DNA-binding</keyword>
<dbReference type="InterPro" id="IPR051442">
    <property type="entry name" value="B3_domain"/>
</dbReference>
<reference evidence="6 7" key="1">
    <citation type="journal article" date="2018" name="Sci. Data">
        <title>The draft genome sequence of cork oak.</title>
        <authorList>
            <person name="Ramos A.M."/>
            <person name="Usie A."/>
            <person name="Barbosa P."/>
            <person name="Barros P.M."/>
            <person name="Capote T."/>
            <person name="Chaves I."/>
            <person name="Simoes F."/>
            <person name="Abreu I."/>
            <person name="Carrasquinho I."/>
            <person name="Faro C."/>
            <person name="Guimaraes J.B."/>
            <person name="Mendonca D."/>
            <person name="Nobrega F."/>
            <person name="Rodrigues L."/>
            <person name="Saibo N.J.M."/>
            <person name="Varela M.C."/>
            <person name="Egas C."/>
            <person name="Matos J."/>
            <person name="Miguel C.M."/>
            <person name="Oliveira M.M."/>
            <person name="Ricardo C.P."/>
            <person name="Goncalves S."/>
        </authorList>
    </citation>
    <scope>NUCLEOTIDE SEQUENCE [LARGE SCALE GENOMIC DNA]</scope>
    <source>
        <strain evidence="7">cv. HL8</strain>
    </source>
</reference>
<dbReference type="AlphaFoldDB" id="A0AAW0J0N0"/>
<keyword evidence="5" id="KW-0539">Nucleus</keyword>
<dbReference type="Gene3D" id="2.40.330.10">
    <property type="entry name" value="DNA-binding pseudobarrel domain"/>
    <property type="match status" value="1"/>
</dbReference>